<accession>A0ACB7Z6A7</accession>
<gene>
    <name evidence="1" type="ORF">Vadar_021356</name>
</gene>
<sequence>MNGKAFPMYKSWQILFGKDRATGELAEDPPEIEVDDVDVDDISISIGNNECYTPRFSNGEFVHVTQNFSDLGGGTQAGSPSTPTSHANTPMPPSVGATTSGINPPAKKAKKLSRADAKQAAPHNLIGSYMADSKEVMGQLVHAVGFEQRLADKRNGVFPELQKLKIPMEDQFAANSLILATDERVIEFYTIPEEMRQVWVGMLLAGKLVQKTT</sequence>
<evidence type="ECO:0000313" key="2">
    <source>
        <dbReference type="Proteomes" id="UP000828048"/>
    </source>
</evidence>
<keyword evidence="2" id="KW-1185">Reference proteome</keyword>
<organism evidence="1 2">
    <name type="scientific">Vaccinium darrowii</name>
    <dbReference type="NCBI Taxonomy" id="229202"/>
    <lineage>
        <taxon>Eukaryota</taxon>
        <taxon>Viridiplantae</taxon>
        <taxon>Streptophyta</taxon>
        <taxon>Embryophyta</taxon>
        <taxon>Tracheophyta</taxon>
        <taxon>Spermatophyta</taxon>
        <taxon>Magnoliopsida</taxon>
        <taxon>eudicotyledons</taxon>
        <taxon>Gunneridae</taxon>
        <taxon>Pentapetalae</taxon>
        <taxon>asterids</taxon>
        <taxon>Ericales</taxon>
        <taxon>Ericaceae</taxon>
        <taxon>Vaccinioideae</taxon>
        <taxon>Vaccinieae</taxon>
        <taxon>Vaccinium</taxon>
    </lineage>
</organism>
<comment type="caution">
    <text evidence="1">The sequence shown here is derived from an EMBL/GenBank/DDBJ whole genome shotgun (WGS) entry which is preliminary data.</text>
</comment>
<evidence type="ECO:0000313" key="1">
    <source>
        <dbReference type="EMBL" id="KAH7861075.1"/>
    </source>
</evidence>
<reference evidence="1 2" key="1">
    <citation type="journal article" date="2021" name="Hortic Res">
        <title>High-quality reference genome and annotation aids understanding of berry development for evergreen blueberry (Vaccinium darrowii).</title>
        <authorList>
            <person name="Yu J."/>
            <person name="Hulse-Kemp A.M."/>
            <person name="Babiker E."/>
            <person name="Staton M."/>
        </authorList>
    </citation>
    <scope>NUCLEOTIDE SEQUENCE [LARGE SCALE GENOMIC DNA]</scope>
    <source>
        <strain evidence="2">cv. NJ 8807/NJ 8810</strain>
        <tissue evidence="1">Young leaf</tissue>
    </source>
</reference>
<dbReference type="EMBL" id="CM037154">
    <property type="protein sequence ID" value="KAH7861075.1"/>
    <property type="molecule type" value="Genomic_DNA"/>
</dbReference>
<protein>
    <submittedName>
        <fullName evidence="1">Uncharacterized protein</fullName>
    </submittedName>
</protein>
<dbReference type="Proteomes" id="UP000828048">
    <property type="component" value="Chromosome 4"/>
</dbReference>
<name>A0ACB7Z6A7_9ERIC</name>
<proteinExistence type="predicted"/>